<dbReference type="Proteomes" id="UP000316079">
    <property type="component" value="Unassembled WGS sequence"/>
</dbReference>
<keyword evidence="3" id="KW-1185">Reference proteome</keyword>
<protein>
    <submittedName>
        <fullName evidence="2">Uncharacterized protein</fullName>
    </submittedName>
</protein>
<accession>A0A553MR97</accession>
<organism evidence="2 3">
    <name type="scientific">Danionella cerebrum</name>
    <dbReference type="NCBI Taxonomy" id="2873325"/>
    <lineage>
        <taxon>Eukaryota</taxon>
        <taxon>Metazoa</taxon>
        <taxon>Chordata</taxon>
        <taxon>Craniata</taxon>
        <taxon>Vertebrata</taxon>
        <taxon>Euteleostomi</taxon>
        <taxon>Actinopterygii</taxon>
        <taxon>Neopterygii</taxon>
        <taxon>Teleostei</taxon>
        <taxon>Ostariophysi</taxon>
        <taxon>Cypriniformes</taxon>
        <taxon>Danionidae</taxon>
        <taxon>Danioninae</taxon>
        <taxon>Danionella</taxon>
    </lineage>
</organism>
<feature type="region of interest" description="Disordered" evidence="1">
    <location>
        <begin position="205"/>
        <end position="228"/>
    </location>
</feature>
<dbReference type="EMBL" id="SRMA01027312">
    <property type="protein sequence ID" value="TRY55710.1"/>
    <property type="molecule type" value="Genomic_DNA"/>
</dbReference>
<evidence type="ECO:0000313" key="3">
    <source>
        <dbReference type="Proteomes" id="UP000316079"/>
    </source>
</evidence>
<dbReference type="AlphaFoldDB" id="A0A553MR97"/>
<comment type="caution">
    <text evidence="2">The sequence shown here is derived from an EMBL/GenBank/DDBJ whole genome shotgun (WGS) entry which is preliminary data.</text>
</comment>
<gene>
    <name evidence="2" type="ORF">DNTS_010279</name>
</gene>
<reference evidence="2 3" key="1">
    <citation type="journal article" date="2019" name="Sci. Data">
        <title>Hybrid genome assembly and annotation of Danionella translucida.</title>
        <authorList>
            <person name="Kadobianskyi M."/>
            <person name="Schulze L."/>
            <person name="Schuelke M."/>
            <person name="Judkewitz B."/>
        </authorList>
    </citation>
    <scope>NUCLEOTIDE SEQUENCE [LARGE SCALE GENOMIC DNA]</scope>
    <source>
        <strain evidence="2 3">Bolton</strain>
    </source>
</reference>
<proteinExistence type="predicted"/>
<evidence type="ECO:0000313" key="2">
    <source>
        <dbReference type="EMBL" id="TRY55710.1"/>
    </source>
</evidence>
<sequence length="438" mass="48245">MTGLPLKSSEDVCRSERWGRVVYLAAHLSLPLPFISPFPSGEAEGNKATDWIAVIELNTLAPGHRDESSCGMRASAEMMVSRSSALWRSRTLASSYRFCKRSIKQSFWGNEDALEDVSQTRWLRVGQSGRLSDICEVITAQITDMRPGKVKPVPKSLLQKERKKASRIFLAAKMSVSQVSVRLGMTAQGLVKSCAFPTVQRSPATPLALSDDGETEPPAHAGRTYAGGADKRCQRPAVSLVSIVAMDGQQTVEKFVLMAWKENIYRWLQKTCGLCRWNSWTVGVSSRERSCDHRLQVSEKPNMSASARGVATSVHLGKVKETVSGGGMRGQLLAPAHSLSMGGMSSETLNISLPAGSTQACFQNTVTERRGFLMLISSFLIKRRTASFNAWFAQKLLRKRPQTDTAVNLTTANLLESWSPHSHQHLLLMFVLEQLQAC</sequence>
<name>A0A553MR97_9TELE</name>
<evidence type="ECO:0000256" key="1">
    <source>
        <dbReference type="SAM" id="MobiDB-lite"/>
    </source>
</evidence>